<evidence type="ECO:0000256" key="2">
    <source>
        <dbReference type="ARBA" id="ARBA00022679"/>
    </source>
</evidence>
<evidence type="ECO:0000313" key="4">
    <source>
        <dbReference type="EMBL" id="QOI79386.1"/>
    </source>
</evidence>
<reference evidence="4" key="1">
    <citation type="submission" date="2020-08" db="EMBL/GenBank/DDBJ databases">
        <authorList>
            <person name="Liu M."/>
        </authorList>
    </citation>
    <scope>NUCLEOTIDE SEQUENCE</scope>
    <source>
        <strain evidence="4">RpUTG2</strain>
    </source>
</reference>
<comment type="similarity">
    <text evidence="1">Belongs to the UDP-glycosyltransferase family.</text>
</comment>
<evidence type="ECO:0000256" key="3">
    <source>
        <dbReference type="SAM" id="MobiDB-lite"/>
    </source>
</evidence>
<organism evidence="4">
    <name type="scientific">Rheum palmatum</name>
    <name type="common">Chinese rhubarb</name>
    <dbReference type="NCBI Taxonomy" id="137221"/>
    <lineage>
        <taxon>Eukaryota</taxon>
        <taxon>Viridiplantae</taxon>
        <taxon>Streptophyta</taxon>
        <taxon>Embryophyta</taxon>
        <taxon>Tracheophyta</taxon>
        <taxon>Spermatophyta</taxon>
        <taxon>Magnoliopsida</taxon>
        <taxon>eudicotyledons</taxon>
        <taxon>Gunneridae</taxon>
        <taxon>Pentapetalae</taxon>
        <taxon>Caryophyllales</taxon>
        <taxon>Polygonaceae</taxon>
        <taxon>Polygonoideae</taxon>
        <taxon>Rumiceae</taxon>
        <taxon>Rheum</taxon>
    </lineage>
</organism>
<dbReference type="InterPro" id="IPR002213">
    <property type="entry name" value="UDP_glucos_trans"/>
</dbReference>
<dbReference type="Pfam" id="PF00201">
    <property type="entry name" value="UDPGT"/>
    <property type="match status" value="1"/>
</dbReference>
<dbReference type="FunFam" id="3.40.50.2000:FF:000056">
    <property type="entry name" value="Glycosyltransferase"/>
    <property type="match status" value="1"/>
</dbReference>
<proteinExistence type="evidence at transcript level"/>
<dbReference type="AlphaFoldDB" id="A0A7L9A2X9"/>
<feature type="region of interest" description="Disordered" evidence="3">
    <location>
        <begin position="43"/>
        <end position="63"/>
    </location>
</feature>
<accession>A0A7L9A2X9</accession>
<dbReference type="GO" id="GO:0035251">
    <property type="term" value="F:UDP-glucosyltransferase activity"/>
    <property type="evidence" value="ECO:0007669"/>
    <property type="project" value="InterPro"/>
</dbReference>
<sequence>MKKAELVFIPSPGAGHLVSAVEFSKRLISRDARLSITILTMNSPFPTPTTTPHQNNQEDPSEPRYIPLPQVEPPPMEILQKSIEEYISIFAASHSHHVREALITLQNSSQNPVYLVVDMFCTSMVDVADELNIPSYVFFTSGAAFLGLVLHLHDRYNRTRVPKFDESEPNIVIPSYQNPVPASALPDFAFNKSGYTAFMDHGRKFRETKGVIINTIAELEPYAIKSLSEAYEKLPVYTVGPVLDLKGQSHRPSDLEQRARIMKWLDVQPDSSVVYLCFGSVGSFSENQVKETAAGLSRSGQRFLWSLRKQTTSGVRRPVEYTEAELKNVFPDGFWSLVEEGRGMVCGWAPQVEILAHKGVGSFVSHCGWNSTLESVWFGKPIVAWPLYAEQRSNAFELVSELGLAASWVGSGTKSGDLVAANEVEREIRSVMAKDNPVKSRVKEMSEVSKHALMDGGSSSNSTGCFIRSVFGEEL</sequence>
<dbReference type="PANTHER" id="PTHR48048">
    <property type="entry name" value="GLYCOSYLTRANSFERASE"/>
    <property type="match status" value="1"/>
</dbReference>
<dbReference type="SUPFAM" id="SSF53756">
    <property type="entry name" value="UDP-Glycosyltransferase/glycogen phosphorylase"/>
    <property type="match status" value="1"/>
</dbReference>
<dbReference type="Gene3D" id="3.40.50.2000">
    <property type="entry name" value="Glycogen Phosphorylase B"/>
    <property type="match status" value="2"/>
</dbReference>
<dbReference type="CDD" id="cd03784">
    <property type="entry name" value="GT1_Gtf-like"/>
    <property type="match status" value="1"/>
</dbReference>
<evidence type="ECO:0000256" key="1">
    <source>
        <dbReference type="ARBA" id="ARBA00009995"/>
    </source>
</evidence>
<dbReference type="PANTHER" id="PTHR48048:SF83">
    <property type="entry name" value="GLYCOSYLTRANSFERASE"/>
    <property type="match status" value="1"/>
</dbReference>
<protein>
    <submittedName>
        <fullName evidence="4">UDP-glycosyltransferase 71U1</fullName>
    </submittedName>
</protein>
<dbReference type="EMBL" id="MT834517">
    <property type="protein sequence ID" value="QOI79386.1"/>
    <property type="molecule type" value="mRNA"/>
</dbReference>
<keyword evidence="2 4" id="KW-0808">Transferase</keyword>
<dbReference type="InterPro" id="IPR050481">
    <property type="entry name" value="UDP-glycosyltransf_plant"/>
</dbReference>
<name>A0A7L9A2X9_RHEPA</name>